<keyword evidence="2 4" id="KW-0862">Zinc</keyword>
<dbReference type="Pfam" id="PF08240">
    <property type="entry name" value="ADH_N"/>
    <property type="match status" value="1"/>
</dbReference>
<dbReference type="Gene3D" id="3.90.180.10">
    <property type="entry name" value="Medium-chain alcohol dehydrogenases, catalytic domain"/>
    <property type="match status" value="1"/>
</dbReference>
<gene>
    <name evidence="6" type="ORF">K6V98_01610</name>
</gene>
<evidence type="ECO:0000313" key="7">
    <source>
        <dbReference type="Proteomes" id="UP000700908"/>
    </source>
</evidence>
<proteinExistence type="inferred from homology"/>
<dbReference type="InterPro" id="IPR011032">
    <property type="entry name" value="GroES-like_sf"/>
</dbReference>
<evidence type="ECO:0000259" key="5">
    <source>
        <dbReference type="SMART" id="SM00829"/>
    </source>
</evidence>
<dbReference type="Pfam" id="PF00107">
    <property type="entry name" value="ADH_zinc_N"/>
    <property type="match status" value="1"/>
</dbReference>
<comment type="cofactor">
    <cofactor evidence="4">
        <name>Zn(2+)</name>
        <dbReference type="ChEBI" id="CHEBI:29105"/>
    </cofactor>
</comment>
<dbReference type="SUPFAM" id="SSF50129">
    <property type="entry name" value="GroES-like"/>
    <property type="match status" value="1"/>
</dbReference>
<reference evidence="6 7" key="1">
    <citation type="submission" date="2021-08" db="EMBL/GenBank/DDBJ databases">
        <title>Collinsella faecalis sp. nov. isolated from swine faeces.</title>
        <authorList>
            <person name="Oh B.S."/>
            <person name="Lee J.H."/>
        </authorList>
    </citation>
    <scope>NUCLEOTIDE SEQUENCE [LARGE SCALE GENOMIC DNA]</scope>
    <source>
        <strain evidence="6 7">AGMB00827</strain>
    </source>
</reference>
<protein>
    <submittedName>
        <fullName evidence="6">Galactitol-1-phosphate 5-dehydrogenase</fullName>
    </submittedName>
</protein>
<dbReference type="PANTHER" id="PTHR43401:SF2">
    <property type="entry name" value="L-THREONINE 3-DEHYDROGENASE"/>
    <property type="match status" value="1"/>
</dbReference>
<keyword evidence="3" id="KW-0560">Oxidoreductase</keyword>
<evidence type="ECO:0000313" key="6">
    <source>
        <dbReference type="EMBL" id="MBY4797060.1"/>
    </source>
</evidence>
<dbReference type="InterPro" id="IPR050129">
    <property type="entry name" value="Zn_alcohol_dh"/>
</dbReference>
<evidence type="ECO:0000256" key="4">
    <source>
        <dbReference type="RuleBase" id="RU361277"/>
    </source>
</evidence>
<dbReference type="InterPro" id="IPR013149">
    <property type="entry name" value="ADH-like_C"/>
</dbReference>
<evidence type="ECO:0000256" key="2">
    <source>
        <dbReference type="ARBA" id="ARBA00022833"/>
    </source>
</evidence>
<dbReference type="InterPro" id="IPR002328">
    <property type="entry name" value="ADH_Zn_CS"/>
</dbReference>
<dbReference type="InterPro" id="IPR020843">
    <property type="entry name" value="ER"/>
</dbReference>
<accession>A0ABS7MKY7</accession>
<organism evidence="6 7">
    <name type="scientific">Collinsella ureilytica</name>
    <dbReference type="NCBI Taxonomy" id="2869515"/>
    <lineage>
        <taxon>Bacteria</taxon>
        <taxon>Bacillati</taxon>
        <taxon>Actinomycetota</taxon>
        <taxon>Coriobacteriia</taxon>
        <taxon>Coriobacteriales</taxon>
        <taxon>Coriobacteriaceae</taxon>
        <taxon>Collinsella</taxon>
    </lineage>
</organism>
<feature type="domain" description="Enoyl reductase (ER)" evidence="5">
    <location>
        <begin position="22"/>
        <end position="357"/>
    </location>
</feature>
<dbReference type="SUPFAM" id="SSF51735">
    <property type="entry name" value="NAD(P)-binding Rossmann-fold domains"/>
    <property type="match status" value="1"/>
</dbReference>
<name>A0ABS7MKY7_9ACTN</name>
<dbReference type="CDD" id="cd08236">
    <property type="entry name" value="sugar_DH"/>
    <property type="match status" value="1"/>
</dbReference>
<dbReference type="EMBL" id="JAIMFO010000004">
    <property type="protein sequence ID" value="MBY4797060.1"/>
    <property type="molecule type" value="Genomic_DNA"/>
</dbReference>
<dbReference type="InterPro" id="IPR013154">
    <property type="entry name" value="ADH-like_N"/>
</dbReference>
<dbReference type="SMART" id="SM00829">
    <property type="entry name" value="PKS_ER"/>
    <property type="match status" value="1"/>
</dbReference>
<sequence length="369" mass="40163">MRDYFSPSSYYEGKTMEACRLHAIGDFRYEEIPIPRPVGTQLLARISACGVCGSDIPRIFSLGTSKQRYPLVLGHEFAGEIVAVGEAADAGLIGKQGAFFPCIPCRTCGPCLTADYAMCEDYDYLGSRSDGGFAEYCLIPSAWHFVPSSNPEVPGDVLAMTEPCTVAQHAIRNGSVCAGSSVLIFGAGPIGIMAARWAKIFGASLVVLAEINEEKVEFARTRGLTVINSTKQDIRDAFRALNDENDADVTVEGTGSGAALGQCVECTKTFGTISLMGNPAHDTTVSLSQHSSILRKELTLHGVWNSQFSSASFNEWRFTMEKLDSGEMQVEDLITHRSSLKDLPELCRLIAQHEITICKAMYVQERQDD</sequence>
<comment type="similarity">
    <text evidence="4">Belongs to the zinc-containing alcohol dehydrogenase family.</text>
</comment>
<comment type="caution">
    <text evidence="6">The sequence shown here is derived from an EMBL/GenBank/DDBJ whole genome shotgun (WGS) entry which is preliminary data.</text>
</comment>
<dbReference type="InterPro" id="IPR036291">
    <property type="entry name" value="NAD(P)-bd_dom_sf"/>
</dbReference>
<dbReference type="Gene3D" id="3.40.50.720">
    <property type="entry name" value="NAD(P)-binding Rossmann-like Domain"/>
    <property type="match status" value="1"/>
</dbReference>
<dbReference type="PROSITE" id="PS00059">
    <property type="entry name" value="ADH_ZINC"/>
    <property type="match status" value="1"/>
</dbReference>
<keyword evidence="1 4" id="KW-0479">Metal-binding</keyword>
<dbReference type="Proteomes" id="UP000700908">
    <property type="component" value="Unassembled WGS sequence"/>
</dbReference>
<evidence type="ECO:0000256" key="3">
    <source>
        <dbReference type="ARBA" id="ARBA00023002"/>
    </source>
</evidence>
<evidence type="ECO:0000256" key="1">
    <source>
        <dbReference type="ARBA" id="ARBA00022723"/>
    </source>
</evidence>
<keyword evidence="7" id="KW-1185">Reference proteome</keyword>
<dbReference type="PANTHER" id="PTHR43401">
    <property type="entry name" value="L-THREONINE 3-DEHYDROGENASE"/>
    <property type="match status" value="1"/>
</dbReference>
<dbReference type="RefSeq" id="WP_222198777.1">
    <property type="nucleotide sequence ID" value="NZ_JAIMFO010000004.1"/>
</dbReference>